<dbReference type="InterPro" id="IPR003615">
    <property type="entry name" value="HNH_nuc"/>
</dbReference>
<feature type="region of interest" description="Disordered" evidence="1">
    <location>
        <begin position="458"/>
        <end position="486"/>
    </location>
</feature>
<dbReference type="SMART" id="SM00507">
    <property type="entry name" value="HNHc"/>
    <property type="match status" value="1"/>
</dbReference>
<feature type="domain" description="HNH nuclease" evidence="2">
    <location>
        <begin position="317"/>
        <end position="369"/>
    </location>
</feature>
<proteinExistence type="predicted"/>
<keyword evidence="4" id="KW-1185">Reference proteome</keyword>
<dbReference type="RefSeq" id="WP_240258093.1">
    <property type="nucleotide sequence ID" value="NZ_CP092488.2"/>
</dbReference>
<evidence type="ECO:0000259" key="2">
    <source>
        <dbReference type="SMART" id="SM00507"/>
    </source>
</evidence>
<feature type="compositionally biased region" description="Low complexity" evidence="1">
    <location>
        <begin position="462"/>
        <end position="471"/>
    </location>
</feature>
<reference evidence="3" key="1">
    <citation type="submission" date="2022-08" db="EMBL/GenBank/DDBJ databases">
        <title>Whole genome sequencing of non-tuberculosis mycobacteria type-strains.</title>
        <authorList>
            <person name="Igarashi Y."/>
            <person name="Osugi A."/>
            <person name="Mitarai S."/>
        </authorList>
    </citation>
    <scope>NUCLEOTIDE SEQUENCE</scope>
    <source>
        <strain evidence="3">DSM 45127</strain>
    </source>
</reference>
<dbReference type="CDD" id="cd00085">
    <property type="entry name" value="HNHc"/>
    <property type="match status" value="1"/>
</dbReference>
<dbReference type="InterPro" id="IPR003870">
    <property type="entry name" value="DUF222"/>
</dbReference>
<dbReference type="EMBL" id="CP092488">
    <property type="protein sequence ID" value="UMB67631.1"/>
    <property type="molecule type" value="Genomic_DNA"/>
</dbReference>
<organism evidence="3 4">
    <name type="scientific">Mycobacterium paraterrae</name>
    <dbReference type="NCBI Taxonomy" id="577492"/>
    <lineage>
        <taxon>Bacteria</taxon>
        <taxon>Bacillati</taxon>
        <taxon>Actinomycetota</taxon>
        <taxon>Actinomycetes</taxon>
        <taxon>Mycobacteriales</taxon>
        <taxon>Mycobacteriaceae</taxon>
        <taxon>Mycobacterium</taxon>
    </lineage>
</organism>
<sequence length="486" mass="52461">MFERWYASRPSPESAALIDQISDAGRAEAQAAARRLMAIGELFVLRLRDSGEHADEAIDTWDAVAAQVSAALGCSLAMGSSYLRYAMAMRQRLPEVGSLFLAGQIDYRSFQTIVFRTDLITDAEALARVDALLAVRLSRYPSLTQGRLAAEVDRAVARSDRDAVRRAKDVFRDRYVDVIADSHLAYVTGNVLPTDGQAINLRLNELAATVCDADPRTREQRRADALGALASGAERLVCGCGSSDCAAAARVLNSDVVIHVVADQSTVEGSGVAPGLMPGADGLISAETVAEMAKNARLQPVLLPADEPEPRYVPSAKLADFVRCRDLTCRAPGCDKPAFDCDVDHTVAYSAGGWTHPSNLKLLCRKHHLLKTFGGWRDTQLPDGTVIWQLPDGHIYVTTPGSAALFPSLCAPTGDVPAPPDGTRNGYCGERNAMMPRRRRTRAQNRARRIAAERRENHIAREAQAARSVAADVPSPIGADPDPPPF</sequence>
<keyword evidence="3" id="KW-0540">Nuclease</keyword>
<protein>
    <submittedName>
        <fullName evidence="3">HNH endonuclease</fullName>
    </submittedName>
</protein>
<evidence type="ECO:0000313" key="4">
    <source>
        <dbReference type="Proteomes" id="UP001055336"/>
    </source>
</evidence>
<keyword evidence="3" id="KW-0255">Endonuclease</keyword>
<dbReference type="GO" id="GO:0004519">
    <property type="term" value="F:endonuclease activity"/>
    <property type="evidence" value="ECO:0007669"/>
    <property type="project" value="UniProtKB-KW"/>
</dbReference>
<gene>
    <name evidence="3" type="ORF">MKK62_14025</name>
</gene>
<dbReference type="Proteomes" id="UP001055336">
    <property type="component" value="Chromosome"/>
</dbReference>
<evidence type="ECO:0000313" key="3">
    <source>
        <dbReference type="EMBL" id="UMB67631.1"/>
    </source>
</evidence>
<keyword evidence="3" id="KW-0378">Hydrolase</keyword>
<dbReference type="Gene3D" id="1.10.30.50">
    <property type="match status" value="1"/>
</dbReference>
<name>A0ABY3VDW0_9MYCO</name>
<evidence type="ECO:0000256" key="1">
    <source>
        <dbReference type="SAM" id="MobiDB-lite"/>
    </source>
</evidence>
<dbReference type="Pfam" id="PF02720">
    <property type="entry name" value="DUF222"/>
    <property type="match status" value="1"/>
</dbReference>
<accession>A0ABY3VDW0</accession>